<dbReference type="InterPro" id="IPR012933">
    <property type="entry name" value="HicA_mRNA_interferase"/>
</dbReference>
<keyword evidence="2" id="KW-1277">Toxin-antitoxin system</keyword>
<evidence type="ECO:0000256" key="2">
    <source>
        <dbReference type="ARBA" id="ARBA00022649"/>
    </source>
</evidence>
<organism evidence="8 9">
    <name type="scientific">Mesorhizobium muleiense</name>
    <dbReference type="NCBI Taxonomy" id="1004279"/>
    <lineage>
        <taxon>Bacteria</taxon>
        <taxon>Pseudomonadati</taxon>
        <taxon>Pseudomonadota</taxon>
        <taxon>Alphaproteobacteria</taxon>
        <taxon>Hyphomicrobiales</taxon>
        <taxon>Phyllobacteriaceae</taxon>
        <taxon>Mesorhizobium</taxon>
    </lineage>
</organism>
<proteinExistence type="inferred from homology"/>
<dbReference type="GO" id="GO:0004519">
    <property type="term" value="F:endonuclease activity"/>
    <property type="evidence" value="ECO:0007669"/>
    <property type="project" value="UniProtKB-KW"/>
</dbReference>
<keyword evidence="7" id="KW-0346">Stress response</keyword>
<evidence type="ECO:0000256" key="1">
    <source>
        <dbReference type="ARBA" id="ARBA00006620"/>
    </source>
</evidence>
<evidence type="ECO:0000256" key="7">
    <source>
        <dbReference type="ARBA" id="ARBA00023016"/>
    </source>
</evidence>
<sequence length="64" mass="7333">MLERDSRKIVKRLKEDGFELISVRGSHHKFRRGEIVLIVPHPEKDLPTGTARAIAKQAGWIRTS</sequence>
<dbReference type="InterPro" id="IPR038570">
    <property type="entry name" value="HicA_sf"/>
</dbReference>
<dbReference type="AlphaFoldDB" id="A0A1G8MHF1"/>
<accession>A0A1G8MHF1</accession>
<keyword evidence="6" id="KW-0694">RNA-binding</keyword>
<keyword evidence="5" id="KW-0378">Hydrolase</keyword>
<dbReference type="SUPFAM" id="SSF54786">
    <property type="entry name" value="YcfA/nrd intein domain"/>
    <property type="match status" value="1"/>
</dbReference>
<evidence type="ECO:0000256" key="5">
    <source>
        <dbReference type="ARBA" id="ARBA00022801"/>
    </source>
</evidence>
<evidence type="ECO:0000313" key="9">
    <source>
        <dbReference type="Proteomes" id="UP000198894"/>
    </source>
</evidence>
<comment type="similarity">
    <text evidence="1">Belongs to the HicA mRNA interferase family.</text>
</comment>
<dbReference type="GO" id="GO:0016787">
    <property type="term" value="F:hydrolase activity"/>
    <property type="evidence" value="ECO:0007669"/>
    <property type="project" value="UniProtKB-KW"/>
</dbReference>
<protein>
    <submittedName>
        <fullName evidence="8">Predicted RNA binding protein YcfA, dsRBD-like fold, HicA-like mRNA interferase family</fullName>
    </submittedName>
</protein>
<dbReference type="EMBL" id="FNEE01000002">
    <property type="protein sequence ID" value="SDI67326.1"/>
    <property type="molecule type" value="Genomic_DNA"/>
</dbReference>
<dbReference type="Proteomes" id="UP000198894">
    <property type="component" value="Unassembled WGS sequence"/>
</dbReference>
<evidence type="ECO:0000313" key="8">
    <source>
        <dbReference type="EMBL" id="SDI67326.1"/>
    </source>
</evidence>
<dbReference type="Pfam" id="PF07927">
    <property type="entry name" value="HicA_toxin"/>
    <property type="match status" value="1"/>
</dbReference>
<dbReference type="Gene3D" id="3.30.920.30">
    <property type="entry name" value="Hypothetical protein"/>
    <property type="match status" value="1"/>
</dbReference>
<evidence type="ECO:0000256" key="3">
    <source>
        <dbReference type="ARBA" id="ARBA00022722"/>
    </source>
</evidence>
<name>A0A1G8MHF1_9HYPH</name>
<gene>
    <name evidence="8" type="ORF">SAMN05428953_102561</name>
</gene>
<keyword evidence="3" id="KW-0540">Nuclease</keyword>
<keyword evidence="4" id="KW-0255">Endonuclease</keyword>
<dbReference type="GO" id="GO:0003729">
    <property type="term" value="F:mRNA binding"/>
    <property type="evidence" value="ECO:0007669"/>
    <property type="project" value="InterPro"/>
</dbReference>
<reference evidence="9" key="1">
    <citation type="submission" date="2016-10" db="EMBL/GenBank/DDBJ databases">
        <authorList>
            <person name="Varghese N."/>
            <person name="Submissions S."/>
        </authorList>
    </citation>
    <scope>NUCLEOTIDE SEQUENCE [LARGE SCALE GENOMIC DNA]</scope>
    <source>
        <strain evidence="9">CGMCC 1.11022</strain>
    </source>
</reference>
<keyword evidence="9" id="KW-1185">Reference proteome</keyword>
<evidence type="ECO:0000256" key="4">
    <source>
        <dbReference type="ARBA" id="ARBA00022759"/>
    </source>
</evidence>
<evidence type="ECO:0000256" key="6">
    <source>
        <dbReference type="ARBA" id="ARBA00022884"/>
    </source>
</evidence>